<dbReference type="Gene3D" id="1.10.510.10">
    <property type="entry name" value="Transferase(Phosphotransferase) domain 1"/>
    <property type="match status" value="1"/>
</dbReference>
<dbReference type="EC" id="2.7.11.1" evidence="1"/>
<evidence type="ECO:0000256" key="3">
    <source>
        <dbReference type="ARBA" id="ARBA00022741"/>
    </source>
</evidence>
<dbReference type="SUPFAM" id="SSF46785">
    <property type="entry name" value="Winged helix' DNA-binding domain"/>
    <property type="match status" value="1"/>
</dbReference>
<dbReference type="PROSITE" id="PS50011">
    <property type="entry name" value="PROTEIN_KINASE_DOM"/>
    <property type="match status" value="1"/>
</dbReference>
<dbReference type="Proteomes" id="UP000249799">
    <property type="component" value="Chromosome"/>
</dbReference>
<evidence type="ECO:0000313" key="7">
    <source>
        <dbReference type="EMBL" id="AWV90280.1"/>
    </source>
</evidence>
<dbReference type="InterPro" id="IPR011990">
    <property type="entry name" value="TPR-like_helical_dom_sf"/>
</dbReference>
<dbReference type="RefSeq" id="WP_111335614.1">
    <property type="nucleotide sequence ID" value="NZ_CP030032.1"/>
</dbReference>
<dbReference type="CDD" id="cd14014">
    <property type="entry name" value="STKc_PknB_like"/>
    <property type="match status" value="1"/>
</dbReference>
<dbReference type="SUPFAM" id="SSF48452">
    <property type="entry name" value="TPR-like"/>
    <property type="match status" value="1"/>
</dbReference>
<evidence type="ECO:0000256" key="5">
    <source>
        <dbReference type="ARBA" id="ARBA00022840"/>
    </source>
</evidence>
<dbReference type="InterPro" id="IPR000719">
    <property type="entry name" value="Prot_kinase_dom"/>
</dbReference>
<dbReference type="InterPro" id="IPR011009">
    <property type="entry name" value="Kinase-like_dom_sf"/>
</dbReference>
<organism evidence="7 8">
    <name type="scientific">Bradymonas sediminis</name>
    <dbReference type="NCBI Taxonomy" id="1548548"/>
    <lineage>
        <taxon>Bacteria</taxon>
        <taxon>Deltaproteobacteria</taxon>
        <taxon>Bradymonadales</taxon>
        <taxon>Bradymonadaceae</taxon>
        <taxon>Bradymonas</taxon>
    </lineage>
</organism>
<dbReference type="InterPro" id="IPR019734">
    <property type="entry name" value="TPR_rpt"/>
</dbReference>
<name>A0A2Z4FN51_9DELT</name>
<reference evidence="7 8" key="1">
    <citation type="submission" date="2018-06" db="EMBL/GenBank/DDBJ databases">
        <title>Lujinxingia sediminis gen. nov. sp. nov., a new facultative anaerobic member of the class Deltaproteobacteria, and proposal of Lujinxingaceae fam. nov.</title>
        <authorList>
            <person name="Guo L.-Y."/>
            <person name="Li C.-M."/>
            <person name="Wang S."/>
            <person name="Du Z.-J."/>
        </authorList>
    </citation>
    <scope>NUCLEOTIDE SEQUENCE [LARGE SCALE GENOMIC DNA]</scope>
    <source>
        <strain evidence="7 8">FA350</strain>
    </source>
</reference>
<keyword evidence="8" id="KW-1185">Reference proteome</keyword>
<dbReference type="PANTHER" id="PTHR43671:SF13">
    <property type="entry name" value="SERINE_THREONINE-PROTEIN KINASE NEK2"/>
    <property type="match status" value="1"/>
</dbReference>
<dbReference type="InterPro" id="IPR050660">
    <property type="entry name" value="NEK_Ser/Thr_kinase"/>
</dbReference>
<dbReference type="GO" id="GO:0005524">
    <property type="term" value="F:ATP binding"/>
    <property type="evidence" value="ECO:0007669"/>
    <property type="project" value="UniProtKB-KW"/>
</dbReference>
<proteinExistence type="predicted"/>
<dbReference type="SMART" id="SM00028">
    <property type="entry name" value="TPR"/>
    <property type="match status" value="2"/>
</dbReference>
<dbReference type="KEGG" id="bsed:DN745_13440"/>
<dbReference type="SUPFAM" id="SSF56112">
    <property type="entry name" value="Protein kinase-like (PK-like)"/>
    <property type="match status" value="1"/>
</dbReference>
<dbReference type="GO" id="GO:0004674">
    <property type="term" value="F:protein serine/threonine kinase activity"/>
    <property type="evidence" value="ECO:0007669"/>
    <property type="project" value="UniProtKB-EC"/>
</dbReference>
<dbReference type="EMBL" id="CP030032">
    <property type="protein sequence ID" value="AWV90280.1"/>
    <property type="molecule type" value="Genomic_DNA"/>
</dbReference>
<protein>
    <recommendedName>
        <fullName evidence="1">non-specific serine/threonine protein kinase</fullName>
        <ecNumber evidence="1">2.7.11.1</ecNumber>
    </recommendedName>
</protein>
<evidence type="ECO:0000256" key="2">
    <source>
        <dbReference type="ARBA" id="ARBA00022679"/>
    </source>
</evidence>
<evidence type="ECO:0000259" key="6">
    <source>
        <dbReference type="PROSITE" id="PS50011"/>
    </source>
</evidence>
<keyword evidence="4" id="KW-0418">Kinase</keyword>
<dbReference type="InterPro" id="IPR036390">
    <property type="entry name" value="WH_DNA-bd_sf"/>
</dbReference>
<accession>A0A2Z4FN51</accession>
<keyword evidence="2" id="KW-0808">Transferase</keyword>
<feature type="domain" description="Protein kinase" evidence="6">
    <location>
        <begin position="16"/>
        <end position="300"/>
    </location>
</feature>
<dbReference type="Gene3D" id="3.30.200.20">
    <property type="entry name" value="Phosphorylase Kinase, domain 1"/>
    <property type="match status" value="1"/>
</dbReference>
<dbReference type="Gene3D" id="1.25.40.10">
    <property type="entry name" value="Tetratricopeptide repeat domain"/>
    <property type="match status" value="1"/>
</dbReference>
<dbReference type="AlphaFoldDB" id="A0A2Z4FN51"/>
<evidence type="ECO:0000256" key="4">
    <source>
        <dbReference type="ARBA" id="ARBA00022777"/>
    </source>
</evidence>
<evidence type="ECO:0000256" key="1">
    <source>
        <dbReference type="ARBA" id="ARBA00012513"/>
    </source>
</evidence>
<sequence length="1129" mass="125533">MGRTQRLNQPEEFGKYQLVARLAHGRMGDVYRAKSHGVEGFEKILVIKAINPGLAGVPGLVDTIIDEAKRSVALSHANIAQVYDLGQTDDGRFYLATEYISGFDLARALTVSRRSAQPLPQELAIFIASEVAKGLDYAHRRKDFDFNSLNILHRDLVPSNIVLSFDGEAKITDFGVSRALDLVGSIDAIDTRRRLLYVAPEVAQGQPHTRQSDIFSLGLVLYEMLAGRHPYEDPNAPKFDANTPQRTVEKFVRRVKEAKIEPISQHATVPRKLQQIVESMLVPDPAGRATSAGQVYEELIGYLFGNNLRADSRTLGQFVQQLRREEQRIAPEEIPQEVGFDEISMGEWTGSFSDEDLIDDFAEHLIGDGQPRRPQVPQLSSPTHADLPTAKIQELLAGRSKHTPADPSDSPELPGALQDYFLSVRAGNGKAVLATGQFGSGRDHLSDRLINVLGWRGNTQAIAIQATRDDLYRPFGVLTDLILRCLQDTVTGSVDLHRSALQMLRALPDVSPQAADTLGALWDIEAMPLMDYNQRRANLTSLFNALLRDFCRRGPMVLVIDRVELVDRLTLDVLRDLVATIDALPVMLVMTTHSEESTRAAFNLGNPENLETVKVLGKEDTRFETFDTLSDLAAEILLILVVCGQPMSQSDFAQILQIPSDTLMLALRELVDSGAVRVPEMGVFYASSADSNAWVHQNFAHRELIDVARTLARYYKHRVARNQIDRLTPTLIMLHALAGDRRRMLRLAGAYSRWLERAGWTGIAIEFYRHVADLLAEHSLGSPQARIDYMLLRAELALDLSLLDDARASLQPIAALSESLRNEHGTVRGQLLFGQMAMQQDDLEEAKTYFHRASSLARNLNDADLLARSLLALAGWNQRYGDLAKSHRNLESAQNLFSHSGTFRMDLRTRSKLLHQLVEMWTTRGVFGQAAQRSADLSRLAEVCELTSVQCRAMWAQAQLLDAKGQYTQALELLERAEAKARSGDLTALRIALIREKAATALHAGEYALAAEIAEPLIALAGEHQDLYSQQRARDLNATAHCLLGHHIDASLKHLSASLERAQTRQIPRDIYLSHVHLAHAFSALGREDLAQTHRDGVGKLAQKMRLPSAITDQIERITTNRIADHQLG</sequence>
<dbReference type="OrthoDB" id="5476410at2"/>
<evidence type="ECO:0000313" key="8">
    <source>
        <dbReference type="Proteomes" id="UP000249799"/>
    </source>
</evidence>
<gene>
    <name evidence="7" type="ORF">DN745_13440</name>
</gene>
<dbReference type="PANTHER" id="PTHR43671">
    <property type="entry name" value="SERINE/THREONINE-PROTEIN KINASE NEK"/>
    <property type="match status" value="1"/>
</dbReference>
<keyword evidence="3" id="KW-0547">Nucleotide-binding</keyword>
<keyword evidence="5" id="KW-0067">ATP-binding</keyword>
<dbReference type="Pfam" id="PF00069">
    <property type="entry name" value="Pkinase"/>
    <property type="match status" value="1"/>
</dbReference>